<evidence type="ECO:0000256" key="3">
    <source>
        <dbReference type="ARBA" id="ARBA00023235"/>
    </source>
</evidence>
<reference evidence="8" key="1">
    <citation type="submission" date="2025-08" db="UniProtKB">
        <authorList>
            <consortium name="RefSeq"/>
        </authorList>
    </citation>
    <scope>IDENTIFICATION</scope>
    <source>
        <tissue evidence="8">Adult</tissue>
    </source>
</reference>
<dbReference type="SUPFAM" id="SSF50891">
    <property type="entry name" value="Cyclophilin-like"/>
    <property type="match status" value="1"/>
</dbReference>
<dbReference type="RefSeq" id="XP_011208844.2">
    <property type="nucleotide sequence ID" value="XM_011210542.4"/>
</dbReference>
<evidence type="ECO:0000256" key="1">
    <source>
        <dbReference type="ARBA" id="ARBA00013194"/>
    </source>
</evidence>
<dbReference type="GO" id="GO:0005634">
    <property type="term" value="C:nucleus"/>
    <property type="evidence" value="ECO:0007669"/>
    <property type="project" value="UniProtKB-ARBA"/>
</dbReference>
<dbReference type="InterPro" id="IPR002130">
    <property type="entry name" value="Cyclophilin-type_PPIase_dom"/>
</dbReference>
<dbReference type="SUPFAM" id="SSF50978">
    <property type="entry name" value="WD40 repeat-like"/>
    <property type="match status" value="1"/>
</dbReference>
<dbReference type="FunCoup" id="A0A6I9VFU9">
    <property type="interactions" value="1484"/>
</dbReference>
<dbReference type="SMART" id="SM00320">
    <property type="entry name" value="WD40"/>
    <property type="match status" value="4"/>
</dbReference>
<feature type="domain" description="PPIase cyclophilin-type" evidence="6">
    <location>
        <begin position="478"/>
        <end position="633"/>
    </location>
</feature>
<accession>A0A6I9VFU9</accession>
<evidence type="ECO:0000256" key="5">
    <source>
        <dbReference type="SAM" id="MobiDB-lite"/>
    </source>
</evidence>
<proteinExistence type="predicted"/>
<evidence type="ECO:0000256" key="4">
    <source>
        <dbReference type="PROSITE-ProRule" id="PRU00221"/>
    </source>
</evidence>
<dbReference type="OrthoDB" id="10264753at2759"/>
<dbReference type="GeneID" id="105229994"/>
<dbReference type="Gene3D" id="2.130.10.10">
    <property type="entry name" value="YVTN repeat-like/Quinoprotein amine dehydrogenase"/>
    <property type="match status" value="2"/>
</dbReference>
<dbReference type="InParanoid" id="A0A6I9VFU9"/>
<dbReference type="PANTHER" id="PTHR45625:SF4">
    <property type="entry name" value="PEPTIDYLPROLYL ISOMERASE DOMAIN AND WD REPEAT-CONTAINING PROTEIN 1"/>
    <property type="match status" value="1"/>
</dbReference>
<keyword evidence="4" id="KW-0853">WD repeat</keyword>
<dbReference type="PRINTS" id="PR00153">
    <property type="entry name" value="CSAPPISMRASE"/>
</dbReference>
<sequence>MSAVGDKRRSASEEREQSEPKDIVVTSNNDDDDDAWIGPMPDEQSAASKPKKRKTLPYEKVYLENLPNAESYEKSYMHRDIITHVVSTKTEFIVTGSYDGHIKFWKKMEEGIEFVKHFRSHLMPIHSLTTNASGTLLCSASADKCAKIFDVVNFDMINIIKLGFTPLCTEWIHSSGDAVHTLAVSDKDSNKIVIYDGQGNGDVLKILEKLHSAPVVAMCYNLPFETVISVDKNGILEYWQNSKHDYKFPQKLVAFDSKLDTSLFEFAKNKALVTGLAVSPDGRRFSTISNDRKVRVFQFNTGKLIRVFDEALTTYTQMQQTPHALPNMEFGRRMAVERDLDKSEFSTNNNILFDVSGHFIMYPTMLGIKVINIDTNRCVSILGKTDNIRPLHIALFQGKAKKSKAAITMEQEASDNPTLQSIANDSTMFCAAYKKSRFYLYSRRLPSDLQDVDRDVFNEKPSKEDIIAVPEGQGTQRVYENAILHTTVGDIHMKLFFKECPKTVENFCVHSKNGYYNGHIFHRVIKGFMVQTGDPTGTGTGGKSIWGHDFKDEFVPSLKHDRPYTVSMANAGPNTNGSQFFITVLPTPWLDNKHTVFGRVFRGMEVVQNICNAKANPKTDKPYDDIKIISIRLSN</sequence>
<feature type="repeat" description="WD" evidence="4">
    <location>
        <begin position="266"/>
        <end position="307"/>
    </location>
</feature>
<dbReference type="Pfam" id="PF00400">
    <property type="entry name" value="WD40"/>
    <property type="match status" value="3"/>
</dbReference>
<evidence type="ECO:0000313" key="7">
    <source>
        <dbReference type="Proteomes" id="UP001652620"/>
    </source>
</evidence>
<dbReference type="Pfam" id="PF00160">
    <property type="entry name" value="Pro_isomerase"/>
    <property type="match status" value="1"/>
</dbReference>
<evidence type="ECO:0000313" key="8">
    <source>
        <dbReference type="RefSeq" id="XP_011208844.2"/>
    </source>
</evidence>
<organism evidence="7 8">
    <name type="scientific">Bactrocera dorsalis</name>
    <name type="common">Oriental fruit fly</name>
    <name type="synonym">Dacus dorsalis</name>
    <dbReference type="NCBI Taxonomy" id="27457"/>
    <lineage>
        <taxon>Eukaryota</taxon>
        <taxon>Metazoa</taxon>
        <taxon>Ecdysozoa</taxon>
        <taxon>Arthropoda</taxon>
        <taxon>Hexapoda</taxon>
        <taxon>Insecta</taxon>
        <taxon>Pterygota</taxon>
        <taxon>Neoptera</taxon>
        <taxon>Endopterygota</taxon>
        <taxon>Diptera</taxon>
        <taxon>Brachycera</taxon>
        <taxon>Muscomorpha</taxon>
        <taxon>Tephritoidea</taxon>
        <taxon>Tephritidae</taxon>
        <taxon>Bactrocera</taxon>
        <taxon>Bactrocera</taxon>
    </lineage>
</organism>
<dbReference type="GO" id="GO:0003755">
    <property type="term" value="F:peptidyl-prolyl cis-trans isomerase activity"/>
    <property type="evidence" value="ECO:0007669"/>
    <property type="project" value="UniProtKB-KW"/>
</dbReference>
<feature type="compositionally biased region" description="Basic and acidic residues" evidence="5">
    <location>
        <begin position="1"/>
        <end position="22"/>
    </location>
</feature>
<gene>
    <name evidence="8" type="primary">LOC105229994</name>
</gene>
<dbReference type="PROSITE" id="PS50082">
    <property type="entry name" value="WD_REPEATS_2"/>
    <property type="match status" value="1"/>
</dbReference>
<evidence type="ECO:0000256" key="2">
    <source>
        <dbReference type="ARBA" id="ARBA00023110"/>
    </source>
</evidence>
<dbReference type="Gene3D" id="2.40.100.10">
    <property type="entry name" value="Cyclophilin-like"/>
    <property type="match status" value="1"/>
</dbReference>
<dbReference type="PROSITE" id="PS50072">
    <property type="entry name" value="CSA_PPIASE_2"/>
    <property type="match status" value="1"/>
</dbReference>
<dbReference type="EC" id="5.2.1.8" evidence="1"/>
<keyword evidence="3 8" id="KW-0413">Isomerase</keyword>
<dbReference type="PANTHER" id="PTHR45625">
    <property type="entry name" value="PEPTIDYL-PROLYL CIS-TRANS ISOMERASE-RELATED"/>
    <property type="match status" value="1"/>
</dbReference>
<dbReference type="AlphaFoldDB" id="A0A6I9VFU9"/>
<protein>
    <recommendedName>
        <fullName evidence="1">peptidylprolyl isomerase</fullName>
        <ecNumber evidence="1">5.2.1.8</ecNumber>
    </recommendedName>
</protein>
<evidence type="ECO:0000259" key="6">
    <source>
        <dbReference type="PROSITE" id="PS50072"/>
    </source>
</evidence>
<keyword evidence="2" id="KW-0697">Rotamase</keyword>
<feature type="region of interest" description="Disordered" evidence="5">
    <location>
        <begin position="1"/>
        <end position="52"/>
    </location>
</feature>
<dbReference type="InterPro" id="IPR015943">
    <property type="entry name" value="WD40/YVTN_repeat-like_dom_sf"/>
</dbReference>
<dbReference type="KEGG" id="bdr:105229994"/>
<dbReference type="InterPro" id="IPR036322">
    <property type="entry name" value="WD40_repeat_dom_sf"/>
</dbReference>
<dbReference type="Proteomes" id="UP001652620">
    <property type="component" value="Chromosome 3"/>
</dbReference>
<dbReference type="CDD" id="cd01927">
    <property type="entry name" value="cyclophilin_WD40"/>
    <property type="match status" value="1"/>
</dbReference>
<dbReference type="InterPro" id="IPR044666">
    <property type="entry name" value="Cyclophilin_A-like"/>
</dbReference>
<dbReference type="InterPro" id="IPR001680">
    <property type="entry name" value="WD40_rpt"/>
</dbReference>
<name>A0A6I9VFU9_BACDO</name>
<keyword evidence="7" id="KW-1185">Reference proteome</keyword>
<dbReference type="InterPro" id="IPR029000">
    <property type="entry name" value="Cyclophilin-like_dom_sf"/>
</dbReference>